<protein>
    <recommendedName>
        <fullName evidence="1">GED domain-containing protein</fullName>
    </recommendedName>
</protein>
<evidence type="ECO:0000313" key="2">
    <source>
        <dbReference type="EMBL" id="KAG7380704.1"/>
    </source>
</evidence>
<dbReference type="GO" id="GO:0003924">
    <property type="term" value="F:GTPase activity"/>
    <property type="evidence" value="ECO:0007669"/>
    <property type="project" value="InterPro"/>
</dbReference>
<dbReference type="GO" id="GO:0008017">
    <property type="term" value="F:microtubule binding"/>
    <property type="evidence" value="ECO:0007669"/>
    <property type="project" value="TreeGrafter"/>
</dbReference>
<dbReference type="Proteomes" id="UP000693981">
    <property type="component" value="Unassembled WGS sequence"/>
</dbReference>
<reference evidence="2" key="1">
    <citation type="submission" date="2021-02" db="EMBL/GenBank/DDBJ databases">
        <authorList>
            <person name="Palmer J.M."/>
        </authorList>
    </citation>
    <scope>NUCLEOTIDE SEQUENCE</scope>
    <source>
        <strain evidence="2">SCRP23</strain>
    </source>
</reference>
<proteinExistence type="predicted"/>
<name>A0A8T1VMT4_9STRA</name>
<dbReference type="PANTHER" id="PTHR11566:SF21">
    <property type="entry name" value="DYNAMIN RELATED PROTEIN 1, ISOFORM A"/>
    <property type="match status" value="1"/>
</dbReference>
<dbReference type="InterPro" id="IPR003130">
    <property type="entry name" value="GED"/>
</dbReference>
<dbReference type="AlphaFoldDB" id="A0A8T1VMT4"/>
<sequence>MGMPLESLGAQRQQMGKWVNQYLRQMKAVMNGQYDLLFSSIPPASEDATEQSSKSMMDVRLRAVLRTKDNAFQVAIMDMKKHIHGIVHQKSQGEVAIGDAVQIQVENQWHSGHVKDIVCMKIMCEEYDGLWSGRHNWRFDKLAMMKEFIRDNRGDELAIFPSYQVFCNLFRQCVDKWGAPTQQLLDAYHTQAKLVSDHVTSELHATSRVTQFIKSTAAEVLDVVVKDAAHEIDTLLRSESRPYTQDQRLFSELDQKRLQRLQNEVEKAVAVDMNGRVLLSDVMKAITAAAPTTDDREAQEMQMALQAYLNVAVPRFADAIPMRVNDLVLCKFVAGMANELNGVTDDKLERMMRDSEQKVATRRRLKNEITCLGNAKKEIEMTF</sequence>
<dbReference type="GO" id="GO:0005874">
    <property type="term" value="C:microtubule"/>
    <property type="evidence" value="ECO:0007669"/>
    <property type="project" value="TreeGrafter"/>
</dbReference>
<evidence type="ECO:0000259" key="1">
    <source>
        <dbReference type="PROSITE" id="PS51388"/>
    </source>
</evidence>
<dbReference type="GO" id="GO:0005525">
    <property type="term" value="F:GTP binding"/>
    <property type="evidence" value="ECO:0007669"/>
    <property type="project" value="InterPro"/>
</dbReference>
<comment type="caution">
    <text evidence="2">The sequence shown here is derived from an EMBL/GenBank/DDBJ whole genome shotgun (WGS) entry which is preliminary data.</text>
</comment>
<dbReference type="Pfam" id="PF02212">
    <property type="entry name" value="GED"/>
    <property type="match status" value="1"/>
</dbReference>
<accession>A0A8T1VMT4</accession>
<dbReference type="EMBL" id="JAGDFL010000845">
    <property type="protein sequence ID" value="KAG7380704.1"/>
    <property type="molecule type" value="Genomic_DNA"/>
</dbReference>
<dbReference type="PANTHER" id="PTHR11566">
    <property type="entry name" value="DYNAMIN"/>
    <property type="match status" value="1"/>
</dbReference>
<dbReference type="InterPro" id="IPR000375">
    <property type="entry name" value="Dynamin_stalk"/>
</dbReference>
<dbReference type="GO" id="GO:0016020">
    <property type="term" value="C:membrane"/>
    <property type="evidence" value="ECO:0007669"/>
    <property type="project" value="TreeGrafter"/>
</dbReference>
<dbReference type="Pfam" id="PF01031">
    <property type="entry name" value="Dynamin_M"/>
    <property type="match status" value="1"/>
</dbReference>
<feature type="domain" description="GED" evidence="1">
    <location>
        <begin position="298"/>
        <end position="383"/>
    </location>
</feature>
<dbReference type="GO" id="GO:0005737">
    <property type="term" value="C:cytoplasm"/>
    <property type="evidence" value="ECO:0007669"/>
    <property type="project" value="TreeGrafter"/>
</dbReference>
<gene>
    <name evidence="2" type="ORF">PHYBOEH_011335</name>
</gene>
<evidence type="ECO:0000313" key="3">
    <source>
        <dbReference type="Proteomes" id="UP000693981"/>
    </source>
</evidence>
<dbReference type="InterPro" id="IPR020850">
    <property type="entry name" value="GED_dom"/>
</dbReference>
<dbReference type="PROSITE" id="PS51388">
    <property type="entry name" value="GED"/>
    <property type="match status" value="1"/>
</dbReference>
<keyword evidence="3" id="KW-1185">Reference proteome</keyword>
<dbReference type="OrthoDB" id="5061070at2759"/>
<dbReference type="InterPro" id="IPR022812">
    <property type="entry name" value="Dynamin"/>
</dbReference>
<organism evidence="2 3">
    <name type="scientific">Phytophthora boehmeriae</name>
    <dbReference type="NCBI Taxonomy" id="109152"/>
    <lineage>
        <taxon>Eukaryota</taxon>
        <taxon>Sar</taxon>
        <taxon>Stramenopiles</taxon>
        <taxon>Oomycota</taxon>
        <taxon>Peronosporomycetes</taxon>
        <taxon>Peronosporales</taxon>
        <taxon>Peronosporaceae</taxon>
        <taxon>Phytophthora</taxon>
    </lineage>
</organism>